<accession>A0ABS5W8V8</accession>
<dbReference type="SMART" id="SM00710">
    <property type="entry name" value="PbH1"/>
    <property type="match status" value="7"/>
</dbReference>
<dbReference type="EMBL" id="JAHFVK010000002">
    <property type="protein sequence ID" value="MBT2135772.1"/>
    <property type="molecule type" value="Genomic_DNA"/>
</dbReference>
<protein>
    <submittedName>
        <fullName evidence="2">Right-handed parallel beta-helix repeat-containing protein</fullName>
    </submittedName>
</protein>
<dbReference type="Proteomes" id="UP000811255">
    <property type="component" value="Unassembled WGS sequence"/>
</dbReference>
<dbReference type="Gene3D" id="2.160.20.10">
    <property type="entry name" value="Single-stranded right-handed beta-helix, Pectin lyase-like"/>
    <property type="match status" value="2"/>
</dbReference>
<comment type="caution">
    <text evidence="2">The sequence shown here is derived from an EMBL/GenBank/DDBJ whole genome shotgun (WGS) entry which is preliminary data.</text>
</comment>
<dbReference type="InterPro" id="IPR011050">
    <property type="entry name" value="Pectin_lyase_fold/virulence"/>
</dbReference>
<organism evidence="2 3">
    <name type="scientific">Croceibacterium selenioxidans</name>
    <dbReference type="NCBI Taxonomy" id="2838833"/>
    <lineage>
        <taxon>Bacteria</taxon>
        <taxon>Pseudomonadati</taxon>
        <taxon>Pseudomonadota</taxon>
        <taxon>Alphaproteobacteria</taxon>
        <taxon>Sphingomonadales</taxon>
        <taxon>Erythrobacteraceae</taxon>
        <taxon>Croceibacterium</taxon>
    </lineage>
</organism>
<feature type="compositionally biased region" description="Basic and acidic residues" evidence="1">
    <location>
        <begin position="19"/>
        <end position="28"/>
    </location>
</feature>
<dbReference type="PANTHER" id="PTHR36453">
    <property type="entry name" value="SECRETED PROTEIN-RELATED"/>
    <property type="match status" value="1"/>
</dbReference>
<name>A0ABS5W8V8_9SPHN</name>
<dbReference type="InterPro" id="IPR006626">
    <property type="entry name" value="PbH1"/>
</dbReference>
<evidence type="ECO:0000256" key="1">
    <source>
        <dbReference type="SAM" id="MobiDB-lite"/>
    </source>
</evidence>
<proteinExistence type="predicted"/>
<sequence>MAVPATAAASLPPAVDIPDLERGDRPDSEAAFASVEIHPRPEPVPVVLHVSPKGSTKADGSADQPFSIEQAQQAVREMAGTSSVRIELADGTYFLPRPLRFSSLDGGRDGHFVEWRAAEGAQPVISGGTLITGWRLLDQARNIWSAELPSGLDPRQLWVGDKAAHRAAVEAPRSSFSFHDWGIRIVDPDWAFLADLPGKDRLEIENTGFFTDRRAVVERIEGDRIILREPGWRNNIIGYDTFARPVSGDRARLFIANSAAFLRHPGDWFADPVKELIYYIPRDGEDMLRVATVAPRLEYLLSIAGSHDDPVSDLRFVGLSFRHSGWRGPSGPEGYVSQQSGAYLAGTIEGYPEDPIRDCSWGCRAFERMRNKWRQQPAAVQVAAARRITFKANSFSNIGQVALGIGNNADANAAGVGLGVQSAEITENVFQDLSGGAIMVGGITPDAHHPPTPEMAVRDIVIRDNTVRSVSQDYREQAAILVTYASAPIIIHNEVFDTPYDGIDVGWGWGINDPGGNTDYMSWQRGYYDQPGNLVYDTPTILRDAVIVANRVHGVKRWFPDGGAIYHLSADPGALIAENHVFDVPGGIGVYLDEGSRYVTVRENVFDGVGLWVNLNALDGAWPRRTAMDNAARGNWYNSGKANGNWSDYGNNRLIDNSEVPDGNWPERARAIIENAGPRRAPKPTP</sequence>
<evidence type="ECO:0000313" key="3">
    <source>
        <dbReference type="Proteomes" id="UP000811255"/>
    </source>
</evidence>
<dbReference type="SUPFAM" id="SSF51126">
    <property type="entry name" value="Pectin lyase-like"/>
    <property type="match status" value="1"/>
</dbReference>
<keyword evidence="3" id="KW-1185">Reference proteome</keyword>
<reference evidence="2 3" key="1">
    <citation type="submission" date="2021-05" db="EMBL/GenBank/DDBJ databases">
        <title>Croceibacterium sp. LX-88 genome sequence.</title>
        <authorList>
            <person name="Luo X."/>
        </authorList>
    </citation>
    <scope>NUCLEOTIDE SEQUENCE [LARGE SCALE GENOMIC DNA]</scope>
    <source>
        <strain evidence="2 3">LX-88</strain>
    </source>
</reference>
<dbReference type="InterPro" id="IPR012334">
    <property type="entry name" value="Pectin_lyas_fold"/>
</dbReference>
<dbReference type="PANTHER" id="PTHR36453:SF1">
    <property type="entry name" value="RIGHT HANDED BETA HELIX DOMAIN-CONTAINING PROTEIN"/>
    <property type="match status" value="1"/>
</dbReference>
<gene>
    <name evidence="2" type="ORF">KK137_15645</name>
</gene>
<feature type="region of interest" description="Disordered" evidence="1">
    <location>
        <begin position="1"/>
        <end position="28"/>
    </location>
</feature>
<evidence type="ECO:0000313" key="2">
    <source>
        <dbReference type="EMBL" id="MBT2135772.1"/>
    </source>
</evidence>